<reference evidence="13 14" key="1">
    <citation type="journal article" date="2016" name="Nat. Commun.">
        <title>Thousands of microbial genomes shed light on interconnected biogeochemical processes in an aquifer system.</title>
        <authorList>
            <person name="Anantharaman K."/>
            <person name="Brown C.T."/>
            <person name="Hug L.A."/>
            <person name="Sharon I."/>
            <person name="Castelle C.J."/>
            <person name="Probst A.J."/>
            <person name="Thomas B.C."/>
            <person name="Singh A."/>
            <person name="Wilkins M.J."/>
            <person name="Karaoz U."/>
            <person name="Brodie E.L."/>
            <person name="Williams K.H."/>
            <person name="Hubbard S.S."/>
            <person name="Banfield J.F."/>
        </authorList>
    </citation>
    <scope>NUCLEOTIDE SEQUENCE [LARGE SCALE GENOMIC DNA]</scope>
</reference>
<dbReference type="GO" id="GO:0042777">
    <property type="term" value="P:proton motive force-driven plasma membrane ATP synthesis"/>
    <property type="evidence" value="ECO:0007669"/>
    <property type="project" value="TreeGrafter"/>
</dbReference>
<keyword evidence="10 11" id="KW-0066">ATP synthesis</keyword>
<feature type="transmembrane region" description="Helical" evidence="11">
    <location>
        <begin position="80"/>
        <end position="109"/>
    </location>
</feature>
<feature type="transmembrane region" description="Helical" evidence="11">
    <location>
        <begin position="25"/>
        <end position="43"/>
    </location>
</feature>
<feature type="transmembrane region" description="Helical" evidence="11">
    <location>
        <begin position="130"/>
        <end position="149"/>
    </location>
</feature>
<dbReference type="InterPro" id="IPR000568">
    <property type="entry name" value="ATP_synth_F0_asu"/>
</dbReference>
<evidence type="ECO:0000256" key="4">
    <source>
        <dbReference type="ARBA" id="ARBA00022547"/>
    </source>
</evidence>
<evidence type="ECO:0000256" key="5">
    <source>
        <dbReference type="ARBA" id="ARBA00022692"/>
    </source>
</evidence>
<evidence type="ECO:0000256" key="12">
    <source>
        <dbReference type="RuleBase" id="RU000483"/>
    </source>
</evidence>
<dbReference type="GO" id="GO:0046933">
    <property type="term" value="F:proton-transporting ATP synthase activity, rotational mechanism"/>
    <property type="evidence" value="ECO:0007669"/>
    <property type="project" value="UniProtKB-UniRule"/>
</dbReference>
<comment type="subcellular location">
    <subcellularLocation>
        <location evidence="11 12">Cell membrane</location>
        <topology evidence="11 12">Multi-pass membrane protein</topology>
    </subcellularLocation>
    <subcellularLocation>
        <location evidence="1">Membrane</location>
        <topology evidence="1">Multi-pass membrane protein</topology>
    </subcellularLocation>
</comment>
<dbReference type="PANTHER" id="PTHR42823:SF3">
    <property type="entry name" value="ATP SYNTHASE SUBUNIT A, CHLOROPLASTIC"/>
    <property type="match status" value="1"/>
</dbReference>
<sequence length="248" mass="27886">MNKGPHISIRPETLFSIGNFHVTNTYFTSLIVIACFVAIAIFYRSQIGKEKKPLFFYLIHFIFSGIYNFFQTVVGEKITYLFTLLGSLFLYILLLNWFGLLPGVGSVLVRVKEGHEYVLAPLLRGNTTDLNTTLALALVAFTATQYYGFKLLGPKEYLGKFFNFSSPIAIFTGLLELVSEFSRIISFAFRLFGNIFAGEVILVIIAFLVPILVSFPFFLLEIFVGFIQAFVFAMLTAVFINLAATKAH</sequence>
<evidence type="ECO:0000256" key="1">
    <source>
        <dbReference type="ARBA" id="ARBA00004141"/>
    </source>
</evidence>
<dbReference type="InterPro" id="IPR045082">
    <property type="entry name" value="ATP_syn_F0_a_bact/chloroplast"/>
</dbReference>
<feature type="transmembrane region" description="Helical" evidence="11">
    <location>
        <begin position="191"/>
        <end position="212"/>
    </location>
</feature>
<evidence type="ECO:0000256" key="8">
    <source>
        <dbReference type="ARBA" id="ARBA00023065"/>
    </source>
</evidence>
<dbReference type="CDD" id="cd00310">
    <property type="entry name" value="ATP-synt_Fo_a_6"/>
    <property type="match status" value="1"/>
</dbReference>
<keyword evidence="11" id="KW-1003">Cell membrane</keyword>
<evidence type="ECO:0000313" key="14">
    <source>
        <dbReference type="Proteomes" id="UP000177026"/>
    </source>
</evidence>
<comment type="similarity">
    <text evidence="2 11 12">Belongs to the ATPase A chain family.</text>
</comment>
<dbReference type="Gene3D" id="1.20.120.220">
    <property type="entry name" value="ATP synthase, F0 complex, subunit A"/>
    <property type="match status" value="1"/>
</dbReference>
<keyword evidence="4 11" id="KW-0138">CF(0)</keyword>
<comment type="function">
    <text evidence="11 12">Key component of the proton channel; it plays a direct role in the translocation of protons across the membrane.</text>
</comment>
<feature type="transmembrane region" description="Helical" evidence="11">
    <location>
        <begin position="55"/>
        <end position="74"/>
    </location>
</feature>
<feature type="transmembrane region" description="Helical" evidence="11">
    <location>
        <begin position="218"/>
        <end position="244"/>
    </location>
</feature>
<evidence type="ECO:0000256" key="9">
    <source>
        <dbReference type="ARBA" id="ARBA00023136"/>
    </source>
</evidence>
<keyword evidence="5 11" id="KW-0812">Transmembrane</keyword>
<gene>
    <name evidence="11" type="primary">atpB</name>
    <name evidence="13" type="ORF">A2866_04150</name>
</gene>
<accession>A0A1F7GF88</accession>
<keyword evidence="6 11" id="KW-0375">Hydrogen ion transport</keyword>
<keyword evidence="7 11" id="KW-1133">Transmembrane helix</keyword>
<dbReference type="PRINTS" id="PR00123">
    <property type="entry name" value="ATPASEA"/>
</dbReference>
<name>A0A1F7GF88_9BACT</name>
<evidence type="ECO:0000256" key="3">
    <source>
        <dbReference type="ARBA" id="ARBA00022448"/>
    </source>
</evidence>
<proteinExistence type="inferred from homology"/>
<dbReference type="PROSITE" id="PS51257">
    <property type="entry name" value="PROKAR_LIPOPROTEIN"/>
    <property type="match status" value="1"/>
</dbReference>
<comment type="caution">
    <text evidence="13">The sequence shown here is derived from an EMBL/GenBank/DDBJ whole genome shotgun (WGS) entry which is preliminary data.</text>
</comment>
<dbReference type="NCBIfam" id="TIGR01131">
    <property type="entry name" value="ATP_synt_6_or_A"/>
    <property type="match status" value="1"/>
</dbReference>
<evidence type="ECO:0000256" key="7">
    <source>
        <dbReference type="ARBA" id="ARBA00022989"/>
    </source>
</evidence>
<dbReference type="GO" id="GO:0045259">
    <property type="term" value="C:proton-transporting ATP synthase complex"/>
    <property type="evidence" value="ECO:0007669"/>
    <property type="project" value="UniProtKB-KW"/>
</dbReference>
<keyword evidence="3 11" id="KW-0813">Transport</keyword>
<keyword evidence="9 11" id="KW-0472">Membrane</keyword>
<dbReference type="GO" id="GO:0005886">
    <property type="term" value="C:plasma membrane"/>
    <property type="evidence" value="ECO:0007669"/>
    <property type="project" value="UniProtKB-SubCell"/>
</dbReference>
<dbReference type="EMBL" id="MFZI01000083">
    <property type="protein sequence ID" value="OGK17608.1"/>
    <property type="molecule type" value="Genomic_DNA"/>
</dbReference>
<keyword evidence="8 11" id="KW-0406">Ion transport</keyword>
<evidence type="ECO:0000256" key="6">
    <source>
        <dbReference type="ARBA" id="ARBA00022781"/>
    </source>
</evidence>
<dbReference type="HAMAP" id="MF_01393">
    <property type="entry name" value="ATP_synth_a_bact"/>
    <property type="match status" value="1"/>
</dbReference>
<dbReference type="AlphaFoldDB" id="A0A1F7GF88"/>
<feature type="transmembrane region" description="Helical" evidence="11">
    <location>
        <begin position="161"/>
        <end position="179"/>
    </location>
</feature>
<dbReference type="Proteomes" id="UP000177026">
    <property type="component" value="Unassembled WGS sequence"/>
</dbReference>
<evidence type="ECO:0000256" key="10">
    <source>
        <dbReference type="ARBA" id="ARBA00023310"/>
    </source>
</evidence>
<evidence type="ECO:0000256" key="2">
    <source>
        <dbReference type="ARBA" id="ARBA00006810"/>
    </source>
</evidence>
<dbReference type="PROSITE" id="PS00449">
    <property type="entry name" value="ATPASE_A"/>
    <property type="match status" value="1"/>
</dbReference>
<dbReference type="Pfam" id="PF00119">
    <property type="entry name" value="ATP-synt_A"/>
    <property type="match status" value="1"/>
</dbReference>
<dbReference type="InterPro" id="IPR023011">
    <property type="entry name" value="ATP_synth_F0_asu_AS"/>
</dbReference>
<organism evidence="13 14">
    <name type="scientific">Candidatus Roizmanbacteria bacterium RIFCSPHIGHO2_01_FULL_39_8</name>
    <dbReference type="NCBI Taxonomy" id="1802033"/>
    <lineage>
        <taxon>Bacteria</taxon>
        <taxon>Candidatus Roizmaniibacteriota</taxon>
    </lineage>
</organism>
<dbReference type="InterPro" id="IPR035908">
    <property type="entry name" value="F0_ATP_A_sf"/>
</dbReference>
<dbReference type="SUPFAM" id="SSF81336">
    <property type="entry name" value="F1F0 ATP synthase subunit A"/>
    <property type="match status" value="1"/>
</dbReference>
<dbReference type="PANTHER" id="PTHR42823">
    <property type="entry name" value="ATP SYNTHASE SUBUNIT A, CHLOROPLASTIC"/>
    <property type="match status" value="1"/>
</dbReference>
<evidence type="ECO:0000313" key="13">
    <source>
        <dbReference type="EMBL" id="OGK17608.1"/>
    </source>
</evidence>
<protein>
    <recommendedName>
        <fullName evidence="11 12">ATP synthase subunit a</fullName>
    </recommendedName>
    <alternativeName>
        <fullName evidence="11">ATP synthase F0 sector subunit a</fullName>
    </alternativeName>
    <alternativeName>
        <fullName evidence="11">F-ATPase subunit 6</fullName>
    </alternativeName>
</protein>
<evidence type="ECO:0000256" key="11">
    <source>
        <dbReference type="HAMAP-Rule" id="MF_01393"/>
    </source>
</evidence>